<sequence>MGVDPDDTLLAEVDQELMMQEVTREGVVSQTNRSDDSREGMNIHQVETSSEKDKTKNLSWTQDMDNCLINMLVVQAQLGLKVDKAFKGPAYTTACKEMNDKFQINCTTQHIKNCLKMIKKNFATLRELMRNGSGYSWNDMSKTFDAEPAVWRTYIEAHPDAKQFRYKPIHNYDKLLIVCGTDQATGVGAFTPKETSRSFREEEARNLDNMEDFVSLDKEVEGETVGNGASTSNGYEMISGNRESGSQPFDMSDTLVQWVHLGKLGALVSHVSTGCACAAMQNLLLVLVLPQEVDNHWFEMLLNDPWKPVDTSAAIKMLEDRSKYQSPNLVDRFYIGNHTEVSKEDSLDDCTSKDAGEICNESHAEIRDDDHSSILRVHGFLTMAWTKHLSAYASWELHSLEKFLNSCRSYPILVILAHLLRIVALYSLNNSLLVLRKVLQLLEDLDNVQL</sequence>
<dbReference type="AlphaFoldDB" id="A0A834YY68"/>
<dbReference type="EMBL" id="JABCRI010000011">
    <property type="protein sequence ID" value="KAF8398094.1"/>
    <property type="molecule type" value="Genomic_DNA"/>
</dbReference>
<proteinExistence type="predicted"/>
<keyword evidence="5" id="KW-1185">Reference proteome</keyword>
<dbReference type="InterPro" id="IPR024752">
    <property type="entry name" value="Myb/SANT-like_dom"/>
</dbReference>
<gene>
    <name evidence="4" type="ORF">HHK36_017020</name>
</gene>
<evidence type="ECO:0008006" key="6">
    <source>
        <dbReference type="Google" id="ProtNLM"/>
    </source>
</evidence>
<name>A0A834YY68_TETSI</name>
<evidence type="ECO:0000313" key="4">
    <source>
        <dbReference type="EMBL" id="KAF8398094.1"/>
    </source>
</evidence>
<dbReference type="Proteomes" id="UP000655225">
    <property type="component" value="Unassembled WGS sequence"/>
</dbReference>
<dbReference type="PANTHER" id="PTHR46929">
    <property type="entry name" value="EXPRESSED PROTEIN"/>
    <property type="match status" value="1"/>
</dbReference>
<protein>
    <recommendedName>
        <fullName evidence="6">Myb/SANT-like domain-containing protein</fullName>
    </recommendedName>
</protein>
<reference evidence="4 5" key="1">
    <citation type="submission" date="2020-04" db="EMBL/GenBank/DDBJ databases">
        <title>Plant Genome Project.</title>
        <authorList>
            <person name="Zhang R.-G."/>
        </authorList>
    </citation>
    <scope>NUCLEOTIDE SEQUENCE [LARGE SCALE GENOMIC DNA]</scope>
    <source>
        <strain evidence="4">YNK0</strain>
        <tissue evidence="4">Leaf</tissue>
    </source>
</reference>
<evidence type="ECO:0000256" key="1">
    <source>
        <dbReference type="SAM" id="MobiDB-lite"/>
    </source>
</evidence>
<evidence type="ECO:0000259" key="2">
    <source>
        <dbReference type="Pfam" id="PF04780"/>
    </source>
</evidence>
<dbReference type="Pfam" id="PF12776">
    <property type="entry name" value="Myb_DNA-bind_3"/>
    <property type="match status" value="1"/>
</dbReference>
<evidence type="ECO:0000259" key="3">
    <source>
        <dbReference type="Pfam" id="PF12776"/>
    </source>
</evidence>
<dbReference type="OrthoDB" id="1937145at2759"/>
<accession>A0A834YY68</accession>
<feature type="region of interest" description="Disordered" evidence="1">
    <location>
        <begin position="24"/>
        <end position="56"/>
    </location>
</feature>
<dbReference type="Pfam" id="PF04780">
    <property type="entry name" value="DUF629"/>
    <property type="match status" value="1"/>
</dbReference>
<comment type="caution">
    <text evidence="4">The sequence shown here is derived from an EMBL/GenBank/DDBJ whole genome shotgun (WGS) entry which is preliminary data.</text>
</comment>
<evidence type="ECO:0000313" key="5">
    <source>
        <dbReference type="Proteomes" id="UP000655225"/>
    </source>
</evidence>
<feature type="domain" description="Myb/SANT-like" evidence="3">
    <location>
        <begin position="59"/>
        <end position="154"/>
    </location>
</feature>
<dbReference type="PANTHER" id="PTHR46929:SF29">
    <property type="entry name" value="MYB_SANT-LIKE DOMAIN-CONTAINING PROTEIN"/>
    <property type="match status" value="1"/>
</dbReference>
<feature type="domain" description="DUF629" evidence="2">
    <location>
        <begin position="288"/>
        <end position="329"/>
    </location>
</feature>
<organism evidence="4 5">
    <name type="scientific">Tetracentron sinense</name>
    <name type="common">Spur-leaf</name>
    <dbReference type="NCBI Taxonomy" id="13715"/>
    <lineage>
        <taxon>Eukaryota</taxon>
        <taxon>Viridiplantae</taxon>
        <taxon>Streptophyta</taxon>
        <taxon>Embryophyta</taxon>
        <taxon>Tracheophyta</taxon>
        <taxon>Spermatophyta</taxon>
        <taxon>Magnoliopsida</taxon>
        <taxon>Trochodendrales</taxon>
        <taxon>Trochodendraceae</taxon>
        <taxon>Tetracentron</taxon>
    </lineage>
</organism>
<dbReference type="InterPro" id="IPR006865">
    <property type="entry name" value="DUF629"/>
</dbReference>